<keyword evidence="3" id="KW-1185">Reference proteome</keyword>
<dbReference type="OrthoDB" id="5410300at2759"/>
<evidence type="ECO:0000313" key="3">
    <source>
        <dbReference type="Proteomes" id="UP000277580"/>
    </source>
</evidence>
<evidence type="ECO:0000313" key="2">
    <source>
        <dbReference type="EMBL" id="RPB10836.1"/>
    </source>
</evidence>
<reference evidence="2 3" key="1">
    <citation type="journal article" date="2018" name="Nat. Ecol. Evol.">
        <title>Pezizomycetes genomes reveal the molecular basis of ectomycorrhizal truffle lifestyle.</title>
        <authorList>
            <person name="Murat C."/>
            <person name="Payen T."/>
            <person name="Noel B."/>
            <person name="Kuo A."/>
            <person name="Morin E."/>
            <person name="Chen J."/>
            <person name="Kohler A."/>
            <person name="Krizsan K."/>
            <person name="Balestrini R."/>
            <person name="Da Silva C."/>
            <person name="Montanini B."/>
            <person name="Hainaut M."/>
            <person name="Levati E."/>
            <person name="Barry K.W."/>
            <person name="Belfiori B."/>
            <person name="Cichocki N."/>
            <person name="Clum A."/>
            <person name="Dockter R.B."/>
            <person name="Fauchery L."/>
            <person name="Guy J."/>
            <person name="Iotti M."/>
            <person name="Le Tacon F."/>
            <person name="Lindquist E.A."/>
            <person name="Lipzen A."/>
            <person name="Malagnac F."/>
            <person name="Mello A."/>
            <person name="Molinier V."/>
            <person name="Miyauchi S."/>
            <person name="Poulain J."/>
            <person name="Riccioni C."/>
            <person name="Rubini A."/>
            <person name="Sitrit Y."/>
            <person name="Splivallo R."/>
            <person name="Traeger S."/>
            <person name="Wang M."/>
            <person name="Zifcakova L."/>
            <person name="Wipf D."/>
            <person name="Zambonelli A."/>
            <person name="Paolocci F."/>
            <person name="Nowrousian M."/>
            <person name="Ottonello S."/>
            <person name="Baldrian P."/>
            <person name="Spatafora J.W."/>
            <person name="Henrissat B."/>
            <person name="Nagy L.G."/>
            <person name="Aury J.M."/>
            <person name="Wincker P."/>
            <person name="Grigoriev I.V."/>
            <person name="Bonfante P."/>
            <person name="Martin F.M."/>
        </authorList>
    </citation>
    <scope>NUCLEOTIDE SEQUENCE [LARGE SCALE GENOMIC DNA]</scope>
    <source>
        <strain evidence="2 3">CCBAS932</strain>
    </source>
</reference>
<proteinExistence type="predicted"/>
<accession>A0A3N4KJU8</accession>
<feature type="compositionally biased region" description="Low complexity" evidence="1">
    <location>
        <begin position="132"/>
        <end position="141"/>
    </location>
</feature>
<feature type="compositionally biased region" description="Pro residues" evidence="1">
    <location>
        <begin position="118"/>
        <end position="131"/>
    </location>
</feature>
<feature type="compositionally biased region" description="Polar residues" evidence="1">
    <location>
        <begin position="199"/>
        <end position="216"/>
    </location>
</feature>
<gene>
    <name evidence="2" type="ORF">P167DRAFT_575934</name>
</gene>
<feature type="region of interest" description="Disordered" evidence="1">
    <location>
        <begin position="110"/>
        <end position="158"/>
    </location>
</feature>
<name>A0A3N4KJU8_9PEZI</name>
<feature type="region of interest" description="Disordered" evidence="1">
    <location>
        <begin position="185"/>
        <end position="216"/>
    </location>
</feature>
<dbReference type="InParanoid" id="A0A3N4KJU8"/>
<feature type="compositionally biased region" description="Pro residues" evidence="1">
    <location>
        <begin position="142"/>
        <end position="152"/>
    </location>
</feature>
<dbReference type="AlphaFoldDB" id="A0A3N4KJU8"/>
<evidence type="ECO:0000256" key="1">
    <source>
        <dbReference type="SAM" id="MobiDB-lite"/>
    </source>
</evidence>
<dbReference type="EMBL" id="ML119140">
    <property type="protein sequence ID" value="RPB10836.1"/>
    <property type="molecule type" value="Genomic_DNA"/>
</dbReference>
<organism evidence="2 3">
    <name type="scientific">Morchella conica CCBAS932</name>
    <dbReference type="NCBI Taxonomy" id="1392247"/>
    <lineage>
        <taxon>Eukaryota</taxon>
        <taxon>Fungi</taxon>
        <taxon>Dikarya</taxon>
        <taxon>Ascomycota</taxon>
        <taxon>Pezizomycotina</taxon>
        <taxon>Pezizomycetes</taxon>
        <taxon>Pezizales</taxon>
        <taxon>Morchellaceae</taxon>
        <taxon>Morchella</taxon>
    </lineage>
</organism>
<sequence>MSTNLPPHLAGHPLPEYLHAKAAFAAPLLHLADKHKLLSKMGLEDKSPATDDLLQHIAAAFHTQDPAMNPAKAIISLLLGLSTQIEKLTTEVHTLSARHTADVTLLNSRINNCTPQHSPAPAPQARPPPQRQPTQQTRQPLRPAPAIPPPQGPASEGAELYLNDPIETIDQNGNRRLLTYAEKLKQHQGNSRPAAPSPATRNATPRKPTTPQPATNLPTAQRRFFATRSNPAPFPNHQQLEARLPSDLGRVLANAGLTHPHTALQVQVNRNGTVTCTASPSTPAKDIAPYFPGLLAVLNLACSATDNPLNEFQLAPTNVDYAIHNVPIFALDVPDSLFTPHLAEAIALTTGASVSRARYLSKPENRIGKTTTSIVISVPTEDTDKIGDQIRLFGRSRRCNKLWPASPNTLCR</sequence>
<dbReference type="Proteomes" id="UP000277580">
    <property type="component" value="Unassembled WGS sequence"/>
</dbReference>
<protein>
    <submittedName>
        <fullName evidence="2">Uncharacterized protein</fullName>
    </submittedName>
</protein>
<feature type="non-terminal residue" evidence="2">
    <location>
        <position position="412"/>
    </location>
</feature>